<reference evidence="9" key="1">
    <citation type="submission" date="2019-07" db="EMBL/GenBank/DDBJ databases">
        <title>Hyphodiscus hymeniophilus genome sequencing and assembly.</title>
        <authorList>
            <person name="Kramer G."/>
            <person name="Nodwell J."/>
        </authorList>
    </citation>
    <scope>NUCLEOTIDE SEQUENCE</scope>
    <source>
        <strain evidence="9">ATCC 34498</strain>
    </source>
</reference>
<evidence type="ECO:0000256" key="5">
    <source>
        <dbReference type="ARBA" id="ARBA00022829"/>
    </source>
</evidence>
<keyword evidence="3" id="KW-0132">Cell division</keyword>
<keyword evidence="4" id="KW-0498">Mitosis</keyword>
<evidence type="ECO:0000256" key="6">
    <source>
        <dbReference type="ARBA" id="ARBA00023242"/>
    </source>
</evidence>
<comment type="caution">
    <text evidence="9">The sequence shown here is derived from an EMBL/GenBank/DDBJ whole genome shotgun (WGS) entry which is preliminary data.</text>
</comment>
<evidence type="ECO:0000313" key="10">
    <source>
        <dbReference type="Proteomes" id="UP000785200"/>
    </source>
</evidence>
<dbReference type="AlphaFoldDB" id="A0A9P6VHR8"/>
<protein>
    <recommendedName>
        <fullName evidence="11">MAU2 chromatid cohesion factor homolog</fullName>
    </recommendedName>
</protein>
<keyword evidence="7" id="KW-0131">Cell cycle</keyword>
<dbReference type="PANTHER" id="PTHR21394">
    <property type="entry name" value="MAU2 CHROMATID COHESION FACTOR HOMOLOG"/>
    <property type="match status" value="1"/>
</dbReference>
<sequence>MAYQGRGGGPPMLQNGYWPGHDPPNTNGYNNPPQVQRPRAPSDANGGHSQYQPPTPGSAYVGQGEYWNHYAQPYHSESRISSYPAVNVSHIQTPTHAPHIAPVRQQPPPQIPTQPRPQPLHQAQAQQTRSQAPTQTQAPQSQPQPEYISPAQLFHQPEHTHPQPLPQYMSPQQLFQAPRSTASNTSVRMAPVVTDVEIDIPNLLMSLAEEYFNAAHELAPSVASSMLPETLDAYQKLIATGLGCLETALKNAKLGPRIEASIRLRYAGVLYEETENSMEAETALSKGIALCERNHYFDIKYAMQYLLVRFLFKKSPKAGIKALDAHIANSTVYQHFSWVYALRFLRVSYCLDSDNPTDTHAAIQHLRAIGTLSGQQKDVAVYIAASLMEAMAHLKSNGPDSIEQAQRAIAAARTHQFEVDAQIPQLTGLTHILDVVCSIRQGSPKVMLDKIKEMQTTLDGSVKDSTWSSTDDVFAIPINRTKNNSAFVSPDTRMVLGIGADGRDNLMMSFLSKKDTFTITYLLCGMVLIHRNSADQKASKFFEQGLMSLQESIRSSRSQPGLLPDCVSKIQWRGRMLCYYHSSMAFCAAAVADWLGMKTNLDNLRAAANENGIKLAGPLEILALYLGGVYHQGVGDLDVALEIFQDPKLDVSYFESSDLSSAGQFMRDLSLLAGLNALWILQHVDRQDPDVNTKLVTKIEANCTRHSNRDIRTAFYLVLATVKVNPPAPLWKIKKDLGNALSGAQATANTQFLCITLNVMCSKFFANVVGDQAEKSAMAAAVQAKKSGNTLWRSVAEGMLAQYFDVNGKKEEAARAFEQAKEMAQIAMPD</sequence>
<name>A0A9P6VHR8_9HELO</name>
<comment type="similarity">
    <text evidence="2">Belongs to the SCC4/mau-2 family.</text>
</comment>
<feature type="compositionally biased region" description="Polar residues" evidence="8">
    <location>
        <begin position="24"/>
        <end position="34"/>
    </location>
</feature>
<feature type="compositionally biased region" description="Low complexity" evidence="8">
    <location>
        <begin position="122"/>
        <end position="145"/>
    </location>
</feature>
<keyword evidence="5" id="KW-0159">Chromosome partition</keyword>
<dbReference type="GO" id="GO:0007064">
    <property type="term" value="P:mitotic sister chromatid cohesion"/>
    <property type="evidence" value="ECO:0007669"/>
    <property type="project" value="InterPro"/>
</dbReference>
<gene>
    <name evidence="9" type="ORF">D0Z07_5190</name>
</gene>
<keyword evidence="6" id="KW-0539">Nucleus</keyword>
<feature type="compositionally biased region" description="Pro residues" evidence="8">
    <location>
        <begin position="105"/>
        <end position="118"/>
    </location>
</feature>
<dbReference type="Pfam" id="PF10345">
    <property type="entry name" value="Cohesin_load"/>
    <property type="match status" value="1"/>
</dbReference>
<dbReference type="OrthoDB" id="5565328at2759"/>
<dbReference type="InterPro" id="IPR019440">
    <property type="entry name" value="MAU2"/>
</dbReference>
<feature type="region of interest" description="Disordered" evidence="8">
    <location>
        <begin position="97"/>
        <end position="145"/>
    </location>
</feature>
<feature type="region of interest" description="Disordered" evidence="8">
    <location>
        <begin position="1"/>
        <end position="63"/>
    </location>
</feature>
<dbReference type="GO" id="GO:0005634">
    <property type="term" value="C:nucleus"/>
    <property type="evidence" value="ECO:0007669"/>
    <property type="project" value="UniProtKB-SubCell"/>
</dbReference>
<evidence type="ECO:0000313" key="9">
    <source>
        <dbReference type="EMBL" id="KAG0648326.1"/>
    </source>
</evidence>
<evidence type="ECO:0000256" key="8">
    <source>
        <dbReference type="SAM" id="MobiDB-lite"/>
    </source>
</evidence>
<evidence type="ECO:0000256" key="4">
    <source>
        <dbReference type="ARBA" id="ARBA00022776"/>
    </source>
</evidence>
<dbReference type="GO" id="GO:0007059">
    <property type="term" value="P:chromosome segregation"/>
    <property type="evidence" value="ECO:0007669"/>
    <property type="project" value="UniProtKB-KW"/>
</dbReference>
<evidence type="ECO:0000256" key="7">
    <source>
        <dbReference type="ARBA" id="ARBA00023306"/>
    </source>
</evidence>
<evidence type="ECO:0008006" key="11">
    <source>
        <dbReference type="Google" id="ProtNLM"/>
    </source>
</evidence>
<organism evidence="9 10">
    <name type="scientific">Hyphodiscus hymeniophilus</name>
    <dbReference type="NCBI Taxonomy" id="353542"/>
    <lineage>
        <taxon>Eukaryota</taxon>
        <taxon>Fungi</taxon>
        <taxon>Dikarya</taxon>
        <taxon>Ascomycota</taxon>
        <taxon>Pezizomycotina</taxon>
        <taxon>Leotiomycetes</taxon>
        <taxon>Helotiales</taxon>
        <taxon>Hyphodiscaceae</taxon>
        <taxon>Hyphodiscus</taxon>
    </lineage>
</organism>
<evidence type="ECO:0000256" key="1">
    <source>
        <dbReference type="ARBA" id="ARBA00004123"/>
    </source>
</evidence>
<evidence type="ECO:0000256" key="2">
    <source>
        <dbReference type="ARBA" id="ARBA00008585"/>
    </source>
</evidence>
<accession>A0A9P6VHR8</accession>
<dbReference type="EMBL" id="VNKQ01000010">
    <property type="protein sequence ID" value="KAG0648326.1"/>
    <property type="molecule type" value="Genomic_DNA"/>
</dbReference>
<proteinExistence type="inferred from homology"/>
<dbReference type="Proteomes" id="UP000785200">
    <property type="component" value="Unassembled WGS sequence"/>
</dbReference>
<feature type="compositionally biased region" description="Gly residues" evidence="8">
    <location>
        <begin position="1"/>
        <end position="10"/>
    </location>
</feature>
<keyword evidence="10" id="KW-1185">Reference proteome</keyword>
<evidence type="ECO:0000256" key="3">
    <source>
        <dbReference type="ARBA" id="ARBA00022618"/>
    </source>
</evidence>
<dbReference type="GO" id="GO:0051301">
    <property type="term" value="P:cell division"/>
    <property type="evidence" value="ECO:0007669"/>
    <property type="project" value="UniProtKB-KW"/>
</dbReference>
<comment type="subcellular location">
    <subcellularLocation>
        <location evidence="1">Nucleus</location>
    </subcellularLocation>
</comment>